<evidence type="ECO:0000313" key="10">
    <source>
        <dbReference type="Proteomes" id="UP000769528"/>
    </source>
</evidence>
<keyword evidence="3 5" id="KW-0862">Zinc</keyword>
<evidence type="ECO:0000256" key="2">
    <source>
        <dbReference type="ARBA" id="ARBA00022737"/>
    </source>
</evidence>
<feature type="region of interest" description="Disordered" evidence="6">
    <location>
        <begin position="68"/>
        <end position="147"/>
    </location>
</feature>
<dbReference type="OrthoDB" id="20689at2759"/>
<feature type="compositionally biased region" description="Polar residues" evidence="6">
    <location>
        <begin position="10"/>
        <end position="22"/>
    </location>
</feature>
<evidence type="ECO:0000256" key="6">
    <source>
        <dbReference type="SAM" id="MobiDB-lite"/>
    </source>
</evidence>
<feature type="region of interest" description="Disordered" evidence="6">
    <location>
        <begin position="1"/>
        <end position="54"/>
    </location>
</feature>
<evidence type="ECO:0000313" key="9">
    <source>
        <dbReference type="EMBL" id="KAH3674922.1"/>
    </source>
</evidence>
<feature type="compositionally biased region" description="Polar residues" evidence="6">
    <location>
        <begin position="45"/>
        <end position="54"/>
    </location>
</feature>
<dbReference type="Pfam" id="PF00412">
    <property type="entry name" value="LIM"/>
    <property type="match status" value="2"/>
</dbReference>
<dbReference type="PROSITE" id="PS00478">
    <property type="entry name" value="LIM_DOMAIN_1"/>
    <property type="match status" value="1"/>
</dbReference>
<keyword evidence="10" id="KW-1185">Reference proteome</keyword>
<protein>
    <recommendedName>
        <fullName evidence="11">RhoGAP-domain-containing protein</fullName>
    </recommendedName>
</protein>
<evidence type="ECO:0000256" key="5">
    <source>
        <dbReference type="PROSITE-ProRule" id="PRU00125"/>
    </source>
</evidence>
<dbReference type="GO" id="GO:0046872">
    <property type="term" value="F:metal ion binding"/>
    <property type="evidence" value="ECO:0007669"/>
    <property type="project" value="UniProtKB-KW"/>
</dbReference>
<accession>A0A9P8PNW0</accession>
<feature type="domain" description="Rho-GAP" evidence="8">
    <location>
        <begin position="893"/>
        <end position="1117"/>
    </location>
</feature>
<dbReference type="SUPFAM" id="SSF48350">
    <property type="entry name" value="GTPase activation domain, GAP"/>
    <property type="match status" value="1"/>
</dbReference>
<dbReference type="SUPFAM" id="SSF57716">
    <property type="entry name" value="Glucocorticoid receptor-like (DNA-binding domain)"/>
    <property type="match status" value="2"/>
</dbReference>
<evidence type="ECO:0000256" key="3">
    <source>
        <dbReference type="ARBA" id="ARBA00022833"/>
    </source>
</evidence>
<feature type="compositionally biased region" description="Polar residues" evidence="6">
    <location>
        <begin position="68"/>
        <end position="80"/>
    </location>
</feature>
<dbReference type="InterPro" id="IPR008936">
    <property type="entry name" value="Rho_GTPase_activation_prot"/>
</dbReference>
<dbReference type="GO" id="GO:0030695">
    <property type="term" value="F:GTPase regulator activity"/>
    <property type="evidence" value="ECO:0007669"/>
    <property type="project" value="UniProtKB-ARBA"/>
</dbReference>
<dbReference type="InterPro" id="IPR000198">
    <property type="entry name" value="RhoGAP_dom"/>
</dbReference>
<keyword evidence="1 5" id="KW-0479">Metal-binding</keyword>
<reference evidence="9" key="2">
    <citation type="submission" date="2021-01" db="EMBL/GenBank/DDBJ databases">
        <authorList>
            <person name="Schikora-Tamarit M.A."/>
        </authorList>
    </citation>
    <scope>NUCLEOTIDE SEQUENCE</scope>
    <source>
        <strain evidence="9">CBS6341</strain>
    </source>
</reference>
<dbReference type="SMART" id="SM00132">
    <property type="entry name" value="LIM"/>
    <property type="match status" value="3"/>
</dbReference>
<organism evidence="9 10">
    <name type="scientific">Wickerhamomyces mucosus</name>
    <dbReference type="NCBI Taxonomy" id="1378264"/>
    <lineage>
        <taxon>Eukaryota</taxon>
        <taxon>Fungi</taxon>
        <taxon>Dikarya</taxon>
        <taxon>Ascomycota</taxon>
        <taxon>Saccharomycotina</taxon>
        <taxon>Saccharomycetes</taxon>
        <taxon>Phaffomycetales</taxon>
        <taxon>Wickerhamomycetaceae</taxon>
        <taxon>Wickerhamomyces</taxon>
    </lineage>
</organism>
<evidence type="ECO:0008006" key="11">
    <source>
        <dbReference type="Google" id="ProtNLM"/>
    </source>
</evidence>
<dbReference type="PANTHER" id="PTHR24205">
    <property type="entry name" value="FOUR AND A HALF LIM DOMAINS PROTEIN"/>
    <property type="match status" value="1"/>
</dbReference>
<dbReference type="GO" id="GO:0003712">
    <property type="term" value="F:transcription coregulator activity"/>
    <property type="evidence" value="ECO:0007669"/>
    <property type="project" value="TreeGrafter"/>
</dbReference>
<evidence type="ECO:0000259" key="7">
    <source>
        <dbReference type="PROSITE" id="PS50023"/>
    </source>
</evidence>
<dbReference type="PROSITE" id="PS50023">
    <property type="entry name" value="LIM_DOMAIN_2"/>
    <property type="match status" value="2"/>
</dbReference>
<feature type="domain" description="LIM zinc-binding" evidence="7">
    <location>
        <begin position="544"/>
        <end position="609"/>
    </location>
</feature>
<feature type="compositionally biased region" description="Low complexity" evidence="6">
    <location>
        <begin position="125"/>
        <end position="144"/>
    </location>
</feature>
<dbReference type="Pfam" id="PF00620">
    <property type="entry name" value="RhoGAP"/>
    <property type="match status" value="1"/>
</dbReference>
<dbReference type="InterPro" id="IPR001781">
    <property type="entry name" value="Znf_LIM"/>
</dbReference>
<feature type="domain" description="LIM zinc-binding" evidence="7">
    <location>
        <begin position="157"/>
        <end position="220"/>
    </location>
</feature>
<dbReference type="PROSITE" id="PS50238">
    <property type="entry name" value="RHOGAP"/>
    <property type="match status" value="1"/>
</dbReference>
<dbReference type="AlphaFoldDB" id="A0A9P8PNW0"/>
<keyword evidence="4 5" id="KW-0440">LIM domain</keyword>
<dbReference type="PANTHER" id="PTHR24205:SF16">
    <property type="entry name" value="GH01042P-RELATED"/>
    <property type="match status" value="1"/>
</dbReference>
<dbReference type="Proteomes" id="UP000769528">
    <property type="component" value="Unassembled WGS sequence"/>
</dbReference>
<evidence type="ECO:0000256" key="1">
    <source>
        <dbReference type="ARBA" id="ARBA00022723"/>
    </source>
</evidence>
<reference evidence="9" key="1">
    <citation type="journal article" date="2021" name="Open Biol.">
        <title>Shared evolutionary footprints suggest mitochondrial oxidative damage underlies multiple complex I losses in fungi.</title>
        <authorList>
            <person name="Schikora-Tamarit M.A."/>
            <person name="Marcet-Houben M."/>
            <person name="Nosek J."/>
            <person name="Gabaldon T."/>
        </authorList>
    </citation>
    <scope>NUCLEOTIDE SEQUENCE</scope>
    <source>
        <strain evidence="9">CBS6341</strain>
    </source>
</reference>
<proteinExistence type="predicted"/>
<dbReference type="EMBL" id="JAEUBF010000790">
    <property type="protein sequence ID" value="KAH3674922.1"/>
    <property type="molecule type" value="Genomic_DNA"/>
</dbReference>
<gene>
    <name evidence="9" type="ORF">WICMUC_002942</name>
</gene>
<dbReference type="GO" id="GO:0005634">
    <property type="term" value="C:nucleus"/>
    <property type="evidence" value="ECO:0007669"/>
    <property type="project" value="TreeGrafter"/>
</dbReference>
<dbReference type="GO" id="GO:0007165">
    <property type="term" value="P:signal transduction"/>
    <property type="evidence" value="ECO:0007669"/>
    <property type="project" value="InterPro"/>
</dbReference>
<evidence type="ECO:0000259" key="8">
    <source>
        <dbReference type="PROSITE" id="PS50238"/>
    </source>
</evidence>
<dbReference type="Gene3D" id="1.10.555.10">
    <property type="entry name" value="Rho GTPase activation protein"/>
    <property type="match status" value="1"/>
</dbReference>
<sequence>MSRYGDTLGSDFNISGSITSPKPYQRHRQLQSQNLQKKTHRHNESNGSILQDSPRSYHQIHDTTRDQQLLGSPHSTNSPNHYHDNSLVRNGSKHSHISYLKFIPPTPDKKNLQHSPPSFKLGPKNKNNNDNNNNNSTTNNTNPNQLRINNSSNYSTSICASCNKPITTKSVKALGKRYHTECFVCYDCGDLILSKYFPFETQSGEKIPLCEEHFYKRRGLICCVCQSYLKGTHYTVFGRKYCADHFCCKICSKKFDTVEDFFNHEDNIYCHYHFSKFFVDRCEGCECSILKQYVEIFRGGKNQKWHVECYMIHKLWNIAITPNSIGITTTFPKIEPTEENLKNSKDLNPSPDELLTIESKSNEKINEIWSILFKFEGDTATCISDMLQSATINDHERALETTTRLVLKISCLFNALESLHRIGIDSNQGIVSTTVLPETISFQSLKREPRNLSAKIMIYLSILRNGKKLNNDDVSNQDLLLSAATGLAHYLKLLIRYGLYNSLQFDKTSHATNALDKFLREISQHETIPSNPFNSLNVPTNASEHCYHCQKNIESECIQYKDFRWHVECLQCSKCFKNLQAYGGIADASLNPHNKEILCAQCAVEFPEAKSGFKYVSKLSQLIYLLKIAIVRSKAALDNEKKALSIAENSKSEENEKKFMKTLNDIKRLKSTRQNTSITNNDNNNNNQNIRKSIIVESSDLSKVDISSNDQKDNDFFSVPKQKITVEDEPLNQPTLSKNSFNRATNFINTQKVLTLDDIPRIVAAEHARELRPNTYKFHNPHQDQQISKGIKSKSNSLIRGAPSIQASIEASTKEASDVKYYSQLNDNEKFILTHISAILLKQLATKNDINIELDVMKLVDLKKQPTFWDKLKNIGSDSQRKASNINTKVFGIELKDLTSKSGVESSQSNGPTKVRIPMVIEDVLSTLYQKDMSIEGIFRKNGNLKTLKELINQIDSNPSKVPTLLNENAIQLSALLKKFLRELPTPLLTFRLYNLWIQSQRIKDSLKKKLLIELSYSLLPKTHRDLAEVLLFFFMWASSFSHLDDQNGSKMDIHNLATVLSPNILYSEPTDITRPSNGDKNPAKTYYDTFNENEGENYYLAIEAVDYLITHNEELTIVPVYLIEILKLLKVDEEKSLDQLNSKELFTRIEIILKENPSILSNIGVEIKQNNGNDVIFEEENISTNPIEMAIVN</sequence>
<evidence type="ECO:0000256" key="4">
    <source>
        <dbReference type="ARBA" id="ARBA00023038"/>
    </source>
</evidence>
<comment type="caution">
    <text evidence="9">The sequence shown here is derived from an EMBL/GenBank/DDBJ whole genome shotgun (WGS) entry which is preliminary data.</text>
</comment>
<keyword evidence="2" id="KW-0677">Repeat</keyword>
<dbReference type="Gene3D" id="2.10.110.10">
    <property type="entry name" value="Cysteine Rich Protein"/>
    <property type="match status" value="3"/>
</dbReference>
<dbReference type="SMART" id="SM00324">
    <property type="entry name" value="RhoGAP"/>
    <property type="match status" value="1"/>
</dbReference>
<name>A0A9P8PNW0_9ASCO</name>